<evidence type="ECO:0000313" key="2">
    <source>
        <dbReference type="EnsemblPlants" id="OPUNC07G16160.1"/>
    </source>
</evidence>
<dbReference type="InterPro" id="IPR013094">
    <property type="entry name" value="AB_hydrolase_3"/>
</dbReference>
<dbReference type="HOGENOM" id="CLU_1985217_0_0_1"/>
<evidence type="ECO:0000313" key="3">
    <source>
        <dbReference type="Proteomes" id="UP000026962"/>
    </source>
</evidence>
<dbReference type="InterPro" id="IPR029058">
    <property type="entry name" value="AB_hydrolase_fold"/>
</dbReference>
<protein>
    <recommendedName>
        <fullName evidence="1">Alpha/beta hydrolase fold-3 domain-containing protein</fullName>
    </recommendedName>
</protein>
<dbReference type="Pfam" id="PF07859">
    <property type="entry name" value="Abhydrolase_3"/>
    <property type="match status" value="1"/>
</dbReference>
<dbReference type="STRING" id="4537.A0A0E0LLQ4"/>
<dbReference type="EnsemblPlants" id="OPUNC07G16160.1">
    <property type="protein sequence ID" value="OPUNC07G16160.1"/>
    <property type="gene ID" value="OPUNC07G16160"/>
</dbReference>
<reference evidence="2" key="1">
    <citation type="submission" date="2015-04" db="UniProtKB">
        <authorList>
            <consortium name="EnsemblPlants"/>
        </authorList>
    </citation>
    <scope>IDENTIFICATION</scope>
</reference>
<dbReference type="Proteomes" id="UP000026962">
    <property type="component" value="Chromosome 7"/>
</dbReference>
<proteinExistence type="predicted"/>
<keyword evidence="3" id="KW-1185">Reference proteome</keyword>
<dbReference type="InterPro" id="IPR050466">
    <property type="entry name" value="Carboxylest/Gibb_receptor"/>
</dbReference>
<dbReference type="GO" id="GO:0016787">
    <property type="term" value="F:hydrolase activity"/>
    <property type="evidence" value="ECO:0007669"/>
    <property type="project" value="InterPro"/>
</dbReference>
<feature type="domain" description="Alpha/beta hydrolase fold-3" evidence="1">
    <location>
        <begin position="9"/>
        <end position="93"/>
    </location>
</feature>
<evidence type="ECO:0000259" key="1">
    <source>
        <dbReference type="Pfam" id="PF07859"/>
    </source>
</evidence>
<dbReference type="Gene3D" id="3.40.50.1820">
    <property type="entry name" value="alpha/beta hydrolase"/>
    <property type="match status" value="1"/>
</dbReference>
<reference evidence="2" key="2">
    <citation type="submission" date="2018-05" db="EMBL/GenBank/DDBJ databases">
        <title>OpunRS2 (Oryza punctata Reference Sequence Version 2).</title>
        <authorList>
            <person name="Zhang J."/>
            <person name="Kudrna D."/>
            <person name="Lee S."/>
            <person name="Talag J."/>
            <person name="Welchert J."/>
            <person name="Wing R.A."/>
        </authorList>
    </citation>
    <scope>NUCLEOTIDE SEQUENCE [LARGE SCALE GENOMIC DNA]</scope>
</reference>
<dbReference type="PANTHER" id="PTHR23024:SF140">
    <property type="entry name" value="OS07G0162600 PROTEIN"/>
    <property type="match status" value="1"/>
</dbReference>
<dbReference type="AlphaFoldDB" id="A0A0E0LLQ4"/>
<accession>A0A0E0LLQ4</accession>
<dbReference type="Gramene" id="OPUNC07G16160.1">
    <property type="protein sequence ID" value="OPUNC07G16160.1"/>
    <property type="gene ID" value="OPUNC07G16160"/>
</dbReference>
<name>A0A0E0LLQ4_ORYPU</name>
<dbReference type="PANTHER" id="PTHR23024">
    <property type="entry name" value="ARYLACETAMIDE DEACETYLASE"/>
    <property type="match status" value="1"/>
</dbReference>
<dbReference type="eggNOG" id="KOG1515">
    <property type="taxonomic scope" value="Eukaryota"/>
</dbReference>
<organism evidence="2">
    <name type="scientific">Oryza punctata</name>
    <name type="common">Red rice</name>
    <dbReference type="NCBI Taxonomy" id="4537"/>
    <lineage>
        <taxon>Eukaryota</taxon>
        <taxon>Viridiplantae</taxon>
        <taxon>Streptophyta</taxon>
        <taxon>Embryophyta</taxon>
        <taxon>Tracheophyta</taxon>
        <taxon>Spermatophyta</taxon>
        <taxon>Magnoliopsida</taxon>
        <taxon>Liliopsida</taxon>
        <taxon>Poales</taxon>
        <taxon>Poaceae</taxon>
        <taxon>BOP clade</taxon>
        <taxon>Oryzoideae</taxon>
        <taxon>Oryzeae</taxon>
        <taxon>Oryzinae</taxon>
        <taxon>Oryza</taxon>
    </lineage>
</organism>
<dbReference type="SUPFAM" id="SSF53474">
    <property type="entry name" value="alpha/beta-Hydrolases"/>
    <property type="match status" value="1"/>
</dbReference>
<sequence length="126" mass="13627">MYVCGGVGLAGKLTATMLSADYRLAPEHCLPAMHEDAEFLRAQGVAVSSSSSANPWLTMSADFERVFVCGNSCSGDIVRHLTIGCDSGKIVLHLAMMTWWWCALSSSLSPFTGRNEEKARHVGIFV</sequence>